<comment type="subcellular location">
    <subcellularLocation>
        <location evidence="1">Cytoplasm</location>
    </subcellularLocation>
</comment>
<evidence type="ECO:0000256" key="4">
    <source>
        <dbReference type="ARBA" id="ARBA00023054"/>
    </source>
</evidence>
<keyword evidence="3" id="KW-0132">Cell division</keyword>
<dbReference type="InterPro" id="IPR007793">
    <property type="entry name" value="DivIVA_fam"/>
</dbReference>
<reference evidence="7 8" key="1">
    <citation type="submission" date="2022-05" db="EMBL/GenBank/DDBJ databases">
        <title>Genome Sequencing of Bee-Associated Microbes.</title>
        <authorList>
            <person name="Dunlap C."/>
        </authorList>
    </citation>
    <scope>NUCLEOTIDE SEQUENCE [LARGE SCALE GENOMIC DNA]</scope>
    <source>
        <strain evidence="7 8">NRRL NRS-1438</strain>
    </source>
</reference>
<dbReference type="Pfam" id="PF05103">
    <property type="entry name" value="DivIVA"/>
    <property type="match status" value="1"/>
</dbReference>
<dbReference type="Proteomes" id="UP001207626">
    <property type="component" value="Unassembled WGS sequence"/>
</dbReference>
<dbReference type="NCBIfam" id="TIGR03544">
    <property type="entry name" value="DivI1A_domain"/>
    <property type="match status" value="1"/>
</dbReference>
<keyword evidence="4 6" id="KW-0175">Coiled coil</keyword>
<accession>A0ABT4DQY8</accession>
<keyword evidence="2" id="KW-0963">Cytoplasm</keyword>
<gene>
    <name evidence="7" type="ORF">M5X09_08135</name>
</gene>
<keyword evidence="8" id="KW-1185">Reference proteome</keyword>
<dbReference type="GeneID" id="77005055"/>
<dbReference type="Gene3D" id="6.10.250.660">
    <property type="match status" value="1"/>
</dbReference>
<evidence type="ECO:0000256" key="1">
    <source>
        <dbReference type="ARBA" id="ARBA00004496"/>
    </source>
</evidence>
<evidence type="ECO:0000313" key="8">
    <source>
        <dbReference type="Proteomes" id="UP001207626"/>
    </source>
</evidence>
<evidence type="ECO:0000256" key="5">
    <source>
        <dbReference type="ARBA" id="ARBA00023306"/>
    </source>
</evidence>
<dbReference type="EMBL" id="JAMDLW010000009">
    <property type="protein sequence ID" value="MCY9519650.1"/>
    <property type="molecule type" value="Genomic_DNA"/>
</dbReference>
<name>A0ABT4DQY8_9BACL</name>
<evidence type="ECO:0000256" key="2">
    <source>
        <dbReference type="ARBA" id="ARBA00022490"/>
    </source>
</evidence>
<dbReference type="RefSeq" id="WP_206097065.1">
    <property type="nucleotide sequence ID" value="NZ_JAFFHZ010000001.1"/>
</dbReference>
<dbReference type="InterPro" id="IPR019933">
    <property type="entry name" value="DivIVA_domain"/>
</dbReference>
<evidence type="ECO:0000256" key="6">
    <source>
        <dbReference type="SAM" id="Coils"/>
    </source>
</evidence>
<feature type="coiled-coil region" evidence="6">
    <location>
        <begin position="67"/>
        <end position="126"/>
    </location>
</feature>
<organism evidence="7 8">
    <name type="scientific">Paenibacillus apiarius</name>
    <dbReference type="NCBI Taxonomy" id="46240"/>
    <lineage>
        <taxon>Bacteria</taxon>
        <taxon>Bacillati</taxon>
        <taxon>Bacillota</taxon>
        <taxon>Bacilli</taxon>
        <taxon>Bacillales</taxon>
        <taxon>Paenibacillaceae</taxon>
        <taxon>Paenibacillus</taxon>
    </lineage>
</organism>
<evidence type="ECO:0000256" key="3">
    <source>
        <dbReference type="ARBA" id="ARBA00022618"/>
    </source>
</evidence>
<evidence type="ECO:0000313" key="7">
    <source>
        <dbReference type="EMBL" id="MCY9519650.1"/>
    </source>
</evidence>
<comment type="caution">
    <text evidence="7">The sequence shown here is derived from an EMBL/GenBank/DDBJ whole genome shotgun (WGS) entry which is preliminary data.</text>
</comment>
<proteinExistence type="predicted"/>
<keyword evidence="5" id="KW-0131">Cell cycle</keyword>
<protein>
    <submittedName>
        <fullName evidence="7">DivIVA domain-containing protein</fullName>
    </submittedName>
</protein>
<sequence>MEENIERQFEEQRKLFKQLDVELDALTIHQKDFATKFRGYDPDEVDTFLDTVIKDYGQFFVVINDLLNQYEKVQHQARANYEALQHKKTEPAESGSPAEKRPVIDKKFIEDVVQQLEHNIDELKYRIQVGFESERD</sequence>